<dbReference type="GO" id="GO:0003729">
    <property type="term" value="F:mRNA binding"/>
    <property type="evidence" value="ECO:0007669"/>
    <property type="project" value="TreeGrafter"/>
</dbReference>
<feature type="region of interest" description="Disordered" evidence="1">
    <location>
        <begin position="1156"/>
        <end position="1322"/>
    </location>
</feature>
<dbReference type="InterPro" id="IPR035979">
    <property type="entry name" value="RBD_domain_sf"/>
</dbReference>
<dbReference type="InterPro" id="IPR007275">
    <property type="entry name" value="YTH_domain"/>
</dbReference>
<dbReference type="GO" id="GO:1990247">
    <property type="term" value="F:N6-methyladenosine-containing RNA reader activity"/>
    <property type="evidence" value="ECO:0007669"/>
    <property type="project" value="TreeGrafter"/>
</dbReference>
<feature type="compositionally biased region" description="Gly residues" evidence="1">
    <location>
        <begin position="80"/>
        <end position="94"/>
    </location>
</feature>
<dbReference type="PANTHER" id="PTHR12357">
    <property type="entry name" value="YTH YT521-B HOMOLOGY DOMAIN-CONTAINING"/>
    <property type="match status" value="1"/>
</dbReference>
<feature type="compositionally biased region" description="Acidic residues" evidence="1">
    <location>
        <begin position="1173"/>
        <end position="1190"/>
    </location>
</feature>
<sequence>MGVGGMGGGVVPAVPTYGYPMPFYGTAMPPMYNAAGPRGQMGYPVPTGAQVPSMVPSRSLNPPPPPPLPHVQQHSYKHGYMGGGSGGGGGGGGGGSGGAYPVEYGGHYMPPGEHWHSHPPQQSLQKKPKELDKAMWVGNVSSDTTVADLQAIFEAPPSEEEGDIQVDVPESIFILSKSNCAFVNYATHDAVHRAVKRFHDREFKNTRLVCRPRKDPGSGTDSYGSRHGSSSLRYQPPSHQQHHLAASRPTSSLSSGGMPQTPPQQIPPPLPLPPPVHVSGDPYPSVQQQQHQSTAAQESEDREIQSQSTPGTDTTSMNMDSLRQELSPAPDSVSSGGGGGGVSATTRERDGRPRYSRPGRSLKHLSGLKSRSRSSSSSVHHSENRYYILKGLNEEDLKLSVQYGLWATQDHLVPVLNQAFANSSNVYLIFSANKSGEFFGYARMMDSISQEKHDHIFKSRAEANWIPSIAIPISPELKAEVARYIEEAEIEGRPITYEEAEAVAVESTPTKSWGIVFPVQWLFVHKVPFSVTSQLRNPYYDNREVKLSKDGTEVEPSVGEQLLSEFRKHRELKKSGSSGTSSASSPAGSESGVGGSRRSSIVGGGDKRGSTTVSPSPQIASLRRSSTMSNKSAESAQSSGAQASETPQLSASAVAKSPLIPSAQQGQQSQQQQQQQQISQQGSTASSVSPSPHVPSPQQHQQSSTTRKQGSGFYSHGSGSGHPRSHYTNPMQSGPRSGHPSGGGGGYRLQGQMQQQYGPGSYGGSHAGYTGHYGGQWQGKAGPRGNSGPSDYHPPGSTGAAGHIPTQNPTSPDHHHHHHHHHHQSSSSTNTLPPPSQQQQQQQPYYSPRRNQAGSRYYQQHPVSGGPYGGPSDGSYPMQYMPHPPSAGGTGYDYPAPSGGQYYNQSYPRRRNQGPLSGYRHTTDGHASGTHGSSYKHAGGPNTPGTTGTPDSAGQGYAPGPNSPPHGGYRMMHPMMNAAYPGMPPMMGYQFPQGQSFIPVPIAWHPSQTVPMQSTHSGDTVAAGTTGAGSGAKVGSANNSSNSSTNGNSSNGGHHHATAGGPGASGVPPVGGMAMMMGPQGYPGAAGYAPFPGMPAMAHGMSATGDVMMEGMIPTALGYDGVQYMYIPAEMADAYHQPMYYYGHMSMPAGVEMPMAAPLPPPSSGEGTLVSESVEDQESGEVAEEDEEGAGGERERDSETKEDHQQPAVTDHQSSEEGRGNGEREGDESEVSAGSPNSEQDSSASTPRMLAGTTTDGKDGSDNGSRENGSNGSSVSATITSATTAVSGAVPSGVTTTTRKTRKTKKLSKGSPGAFAAETPHS</sequence>
<feature type="compositionally biased region" description="Gly residues" evidence="1">
    <location>
        <begin position="760"/>
        <end position="777"/>
    </location>
</feature>
<feature type="compositionally biased region" description="Low complexity" evidence="1">
    <location>
        <begin position="1266"/>
        <end position="1298"/>
    </location>
</feature>
<feature type="compositionally biased region" description="Low complexity" evidence="1">
    <location>
        <begin position="662"/>
        <end position="717"/>
    </location>
</feature>
<dbReference type="EMBL" id="JAAAJB010000395">
    <property type="protein sequence ID" value="KAG0256743.1"/>
    <property type="molecule type" value="Genomic_DNA"/>
</dbReference>
<dbReference type="SUPFAM" id="SSF54928">
    <property type="entry name" value="RNA-binding domain, RBD"/>
    <property type="match status" value="1"/>
</dbReference>
<dbReference type="InterPro" id="IPR000504">
    <property type="entry name" value="RRM_dom"/>
</dbReference>
<feature type="compositionally biased region" description="Low complexity" evidence="1">
    <location>
        <begin position="575"/>
        <end position="601"/>
    </location>
</feature>
<reference evidence="3" key="1">
    <citation type="journal article" date="2020" name="Fungal Divers.">
        <title>Resolving the Mortierellaceae phylogeny through synthesis of multi-gene phylogenetics and phylogenomics.</title>
        <authorList>
            <person name="Vandepol N."/>
            <person name="Liber J."/>
            <person name="Desiro A."/>
            <person name="Na H."/>
            <person name="Kennedy M."/>
            <person name="Barry K."/>
            <person name="Grigoriev I.V."/>
            <person name="Miller A.N."/>
            <person name="O'Donnell K."/>
            <person name="Stajich J.E."/>
            <person name="Bonito G."/>
        </authorList>
    </citation>
    <scope>NUCLEOTIDE SEQUENCE</scope>
    <source>
        <strain evidence="3">BC1065</strain>
    </source>
</reference>
<dbReference type="Gene3D" id="3.10.590.10">
    <property type="entry name" value="ph1033 like domains"/>
    <property type="match status" value="1"/>
</dbReference>
<protein>
    <recommendedName>
        <fullName evidence="2">YTH domain-containing protein</fullName>
    </recommendedName>
</protein>
<feature type="compositionally biased region" description="Polar residues" evidence="1">
    <location>
        <begin position="1232"/>
        <end position="1246"/>
    </location>
</feature>
<keyword evidence="4" id="KW-1185">Reference proteome</keyword>
<feature type="compositionally biased region" description="Low complexity" evidence="1">
    <location>
        <begin position="749"/>
        <end position="759"/>
    </location>
</feature>
<dbReference type="Pfam" id="PF25701">
    <property type="entry name" value="RRM_YTH1"/>
    <property type="match status" value="1"/>
</dbReference>
<evidence type="ECO:0000313" key="4">
    <source>
        <dbReference type="Proteomes" id="UP000807716"/>
    </source>
</evidence>
<dbReference type="CDD" id="cd21134">
    <property type="entry name" value="YTH"/>
    <property type="match status" value="1"/>
</dbReference>
<dbReference type="Gene3D" id="3.30.70.330">
    <property type="match status" value="1"/>
</dbReference>
<feature type="compositionally biased region" description="Pro residues" evidence="1">
    <location>
        <begin position="260"/>
        <end position="276"/>
    </location>
</feature>
<feature type="region of interest" description="Disordered" evidence="1">
    <location>
        <begin position="570"/>
        <end position="969"/>
    </location>
</feature>
<feature type="compositionally biased region" description="Polar residues" evidence="1">
    <location>
        <begin position="248"/>
        <end position="258"/>
    </location>
</feature>
<feature type="region of interest" description="Disordered" evidence="1">
    <location>
        <begin position="209"/>
        <end position="380"/>
    </location>
</feature>
<feature type="compositionally biased region" description="Low complexity" evidence="1">
    <location>
        <begin position="825"/>
        <end position="852"/>
    </location>
</feature>
<dbReference type="InterPro" id="IPR057720">
    <property type="entry name" value="RRM_YTH1"/>
</dbReference>
<feature type="compositionally biased region" description="Basic residues" evidence="1">
    <location>
        <begin position="1299"/>
        <end position="1308"/>
    </location>
</feature>
<feature type="compositionally biased region" description="Polar residues" evidence="1">
    <location>
        <begin position="305"/>
        <end position="321"/>
    </location>
</feature>
<dbReference type="PROSITE" id="PS50882">
    <property type="entry name" value="YTH"/>
    <property type="match status" value="1"/>
</dbReference>
<feature type="compositionally biased region" description="Basic and acidic residues" evidence="1">
    <location>
        <begin position="1191"/>
        <end position="1205"/>
    </location>
</feature>
<dbReference type="CDD" id="cd00590">
    <property type="entry name" value="RRM_SF"/>
    <property type="match status" value="1"/>
</dbReference>
<feature type="compositionally biased region" description="Low complexity" evidence="1">
    <location>
        <begin position="1033"/>
        <end position="1052"/>
    </location>
</feature>
<organism evidence="3 4">
    <name type="scientific">Actinomortierella ambigua</name>
    <dbReference type="NCBI Taxonomy" id="1343610"/>
    <lineage>
        <taxon>Eukaryota</taxon>
        <taxon>Fungi</taxon>
        <taxon>Fungi incertae sedis</taxon>
        <taxon>Mucoromycota</taxon>
        <taxon>Mortierellomycotina</taxon>
        <taxon>Mortierellomycetes</taxon>
        <taxon>Mortierellales</taxon>
        <taxon>Mortierellaceae</taxon>
        <taxon>Actinomortierella</taxon>
    </lineage>
</organism>
<proteinExistence type="predicted"/>
<feature type="compositionally biased region" description="Low complexity" evidence="1">
    <location>
        <begin position="632"/>
        <end position="645"/>
    </location>
</feature>
<dbReference type="GO" id="GO:0005654">
    <property type="term" value="C:nucleoplasm"/>
    <property type="evidence" value="ECO:0007669"/>
    <property type="project" value="TreeGrafter"/>
</dbReference>
<feature type="compositionally biased region" description="Basic and acidic residues" evidence="1">
    <location>
        <begin position="1256"/>
        <end position="1265"/>
    </location>
</feature>
<evidence type="ECO:0000259" key="2">
    <source>
        <dbReference type="PROSITE" id="PS50882"/>
    </source>
</evidence>
<feature type="compositionally biased region" description="Low complexity" evidence="1">
    <location>
        <begin position="287"/>
        <end position="297"/>
    </location>
</feature>
<dbReference type="InterPro" id="IPR045168">
    <property type="entry name" value="YTH_prot"/>
</dbReference>
<feature type="domain" description="YTH" evidence="2">
    <location>
        <begin position="384"/>
        <end position="566"/>
    </location>
</feature>
<evidence type="ECO:0000313" key="3">
    <source>
        <dbReference type="EMBL" id="KAG0256743.1"/>
    </source>
</evidence>
<dbReference type="SMART" id="SM00360">
    <property type="entry name" value="RRM"/>
    <property type="match status" value="1"/>
</dbReference>
<dbReference type="InterPro" id="IPR012677">
    <property type="entry name" value="Nucleotide-bd_a/b_plait_sf"/>
</dbReference>
<feature type="region of interest" description="Disordered" evidence="1">
    <location>
        <begin position="1008"/>
        <end position="1065"/>
    </location>
</feature>
<dbReference type="OrthoDB" id="306690at2759"/>
<name>A0A9P6PYU7_9FUNG</name>
<dbReference type="GO" id="GO:0000398">
    <property type="term" value="P:mRNA splicing, via spliceosome"/>
    <property type="evidence" value="ECO:0007669"/>
    <property type="project" value="TreeGrafter"/>
</dbReference>
<gene>
    <name evidence="3" type="ORF">DFQ27_005523</name>
</gene>
<feature type="compositionally biased region" description="Low complexity" evidence="1">
    <location>
        <begin position="364"/>
        <end position="379"/>
    </location>
</feature>
<comment type="caution">
    <text evidence="3">The sequence shown here is derived from an EMBL/GenBank/DDBJ whole genome shotgun (WGS) entry which is preliminary data.</text>
</comment>
<dbReference type="PANTHER" id="PTHR12357:SF3">
    <property type="entry name" value="YTH DOMAIN-CONTAINING PROTEIN 1"/>
    <property type="match status" value="1"/>
</dbReference>
<feature type="compositionally biased region" description="Polar residues" evidence="1">
    <location>
        <begin position="853"/>
        <end position="862"/>
    </location>
</feature>
<feature type="compositionally biased region" description="Polar residues" evidence="1">
    <location>
        <begin position="610"/>
        <end position="631"/>
    </location>
</feature>
<feature type="compositionally biased region" description="Basic residues" evidence="1">
    <location>
        <begin position="814"/>
        <end position="824"/>
    </location>
</feature>
<evidence type="ECO:0000256" key="1">
    <source>
        <dbReference type="SAM" id="MobiDB-lite"/>
    </source>
</evidence>
<dbReference type="Proteomes" id="UP000807716">
    <property type="component" value="Unassembled WGS sequence"/>
</dbReference>
<feature type="compositionally biased region" description="Basic and acidic residues" evidence="1">
    <location>
        <begin position="1213"/>
        <end position="1224"/>
    </location>
</feature>
<feature type="compositionally biased region" description="Low complexity" evidence="1">
    <location>
        <begin position="939"/>
        <end position="950"/>
    </location>
</feature>
<feature type="compositionally biased region" description="Polar residues" evidence="1">
    <location>
        <begin position="219"/>
        <end position="239"/>
    </location>
</feature>
<dbReference type="Pfam" id="PF04146">
    <property type="entry name" value="YTH"/>
    <property type="match status" value="1"/>
</dbReference>
<dbReference type="GO" id="GO:0000381">
    <property type="term" value="P:regulation of alternative mRNA splicing, via spliceosome"/>
    <property type="evidence" value="ECO:0007669"/>
    <property type="project" value="TreeGrafter"/>
</dbReference>
<feature type="compositionally biased region" description="Basic residues" evidence="1">
    <location>
        <begin position="354"/>
        <end position="363"/>
    </location>
</feature>
<feature type="region of interest" description="Disordered" evidence="1">
    <location>
        <begin position="53"/>
        <end position="94"/>
    </location>
</feature>
<accession>A0A9P6PYU7</accession>